<organism evidence="1 2">
    <name type="scientific">Dokdonia sinensis</name>
    <dbReference type="NCBI Taxonomy" id="2479847"/>
    <lineage>
        <taxon>Bacteria</taxon>
        <taxon>Pseudomonadati</taxon>
        <taxon>Bacteroidota</taxon>
        <taxon>Flavobacteriia</taxon>
        <taxon>Flavobacteriales</taxon>
        <taxon>Flavobacteriaceae</taxon>
        <taxon>Dokdonia</taxon>
    </lineage>
</organism>
<accession>A0A3M0G2F6</accession>
<evidence type="ECO:0000313" key="2">
    <source>
        <dbReference type="Proteomes" id="UP000281985"/>
    </source>
</evidence>
<reference evidence="1 2" key="1">
    <citation type="submission" date="2018-10" db="EMBL/GenBank/DDBJ databases">
        <title>Dokdonia luteus sp. nov., isolated from sea water.</title>
        <authorList>
            <person name="Zhou L.Y."/>
            <person name="Du Z.J."/>
        </authorList>
    </citation>
    <scope>NUCLEOTIDE SEQUENCE [LARGE SCALE GENOMIC DNA]</scope>
    <source>
        <strain evidence="1 2">SH27</strain>
    </source>
</reference>
<dbReference type="AlphaFoldDB" id="A0A3M0G2F6"/>
<dbReference type="OrthoDB" id="912496at2"/>
<evidence type="ECO:0000313" key="1">
    <source>
        <dbReference type="EMBL" id="RMB59124.1"/>
    </source>
</evidence>
<sequence length="485" mass="55430">MRTQIVAIFLLFLSTLIFGQEKVFEFENKLKIGTRKINILYTNSNSEGESLFLIPDSGKIATYLYSENFEPVGQGLLIDNVLYKYPQISSFIGTGKKRTIFLRKANNKKWGAVFLDFDNRSVRQVDLDFKHKGENFINEFSRNGFHYVVALLRNSSTFRMYRFDQNGDITHTDYNLSSTNFTPKKRRSGDLSDIIEPQRENFKTNVVEEGTPLALNTVNEVIKLYPQDDKVRITLDMRRTYTFIIDLFLESNKSEVHIIERPSLRDPSSMEKTNSFLQGDHLFSFKTSYDELLFAIIDLKSKNVLKEIRVDEKEHISFSNTPIIQEGGALDDYRELDRTRQFLRKTVSSNPAVAVLKNGDDYVVTLGASQEIESPGVLIVSSSVGGAIGAGIVIGIGNAVFGNYLNYTRTKTARIQTILNREYDHLKGAIVPVNIFDRIQAFELELDEEYGNDKGATTLFKNGDDFILGFYHRTLNTINLYRFKN</sequence>
<dbReference type="Proteomes" id="UP000281985">
    <property type="component" value="Unassembled WGS sequence"/>
</dbReference>
<keyword evidence="2" id="KW-1185">Reference proteome</keyword>
<proteinExistence type="predicted"/>
<comment type="caution">
    <text evidence="1">The sequence shown here is derived from an EMBL/GenBank/DDBJ whole genome shotgun (WGS) entry which is preliminary data.</text>
</comment>
<gene>
    <name evidence="1" type="ORF">EAX61_08665</name>
</gene>
<protein>
    <submittedName>
        <fullName evidence="1">Uncharacterized protein</fullName>
    </submittedName>
</protein>
<dbReference type="EMBL" id="REFV01000007">
    <property type="protein sequence ID" value="RMB59124.1"/>
    <property type="molecule type" value="Genomic_DNA"/>
</dbReference>
<dbReference type="RefSeq" id="WP_121917292.1">
    <property type="nucleotide sequence ID" value="NZ_REFV01000007.1"/>
</dbReference>
<name>A0A3M0G2F6_9FLAO</name>